<dbReference type="InterPro" id="IPR011992">
    <property type="entry name" value="EF-hand-dom_pair"/>
</dbReference>
<gene>
    <name evidence="4" type="ORF">BSP0115_LOCUS2945</name>
</gene>
<dbReference type="InterPro" id="IPR002048">
    <property type="entry name" value="EF_hand_dom"/>
</dbReference>
<keyword evidence="1" id="KW-0106">Calcium</keyword>
<dbReference type="AlphaFoldDB" id="A0A7S1C7K5"/>
<feature type="compositionally biased region" description="Low complexity" evidence="2">
    <location>
        <begin position="1"/>
        <end position="12"/>
    </location>
</feature>
<dbReference type="SMART" id="SM00054">
    <property type="entry name" value="EFh"/>
    <property type="match status" value="2"/>
</dbReference>
<proteinExistence type="predicted"/>
<feature type="region of interest" description="Disordered" evidence="2">
    <location>
        <begin position="1"/>
        <end position="29"/>
    </location>
</feature>
<dbReference type="PROSITE" id="PS00018">
    <property type="entry name" value="EF_HAND_1"/>
    <property type="match status" value="1"/>
</dbReference>
<dbReference type="PROSITE" id="PS50222">
    <property type="entry name" value="EF_HAND_2"/>
    <property type="match status" value="2"/>
</dbReference>
<evidence type="ECO:0000259" key="3">
    <source>
        <dbReference type="PROSITE" id="PS50222"/>
    </source>
</evidence>
<feature type="domain" description="EF-hand" evidence="3">
    <location>
        <begin position="83"/>
        <end position="118"/>
    </location>
</feature>
<dbReference type="SUPFAM" id="SSF47473">
    <property type="entry name" value="EF-hand"/>
    <property type="match status" value="1"/>
</dbReference>
<dbReference type="InterPro" id="IPR018247">
    <property type="entry name" value="EF_Hand_1_Ca_BS"/>
</dbReference>
<sequence>MASAGADDTVAVGGAGGGGGKGDGDDAASPFDDLFRRELAGVRARLDEMDARHMMEAGMKAAMGDDTDIRQLQADQVARSAARNRKQLEALWTRFDRDSNGILSRDENRALIKEYLRASKVWTPKVVEETMMVGMQIGLRMATEMMGGDLPDELLSEINLQLNALKPQIQAVAEQVLDGIDADRVADEALIKMDANGDGRVDRPEFMSRFLSVMTEVFNPQDIIVSIQDAMGMGKG</sequence>
<dbReference type="EMBL" id="HBFS01004360">
    <property type="protein sequence ID" value="CAD8909741.1"/>
    <property type="molecule type" value="Transcribed_RNA"/>
</dbReference>
<reference evidence="4" key="1">
    <citation type="submission" date="2021-01" db="EMBL/GenBank/DDBJ databases">
        <authorList>
            <person name="Corre E."/>
            <person name="Pelletier E."/>
            <person name="Niang G."/>
            <person name="Scheremetjew M."/>
            <person name="Finn R."/>
            <person name="Kale V."/>
            <person name="Holt S."/>
            <person name="Cochrane G."/>
            <person name="Meng A."/>
            <person name="Brown T."/>
            <person name="Cohen L."/>
        </authorList>
    </citation>
    <scope>NUCLEOTIDE SEQUENCE</scope>
    <source>
        <strain evidence="4">Ms1</strain>
    </source>
</reference>
<feature type="domain" description="EF-hand" evidence="3">
    <location>
        <begin position="181"/>
        <end position="216"/>
    </location>
</feature>
<protein>
    <recommendedName>
        <fullName evidence="3">EF-hand domain-containing protein</fullName>
    </recommendedName>
</protein>
<evidence type="ECO:0000256" key="2">
    <source>
        <dbReference type="SAM" id="MobiDB-lite"/>
    </source>
</evidence>
<evidence type="ECO:0000256" key="1">
    <source>
        <dbReference type="ARBA" id="ARBA00022837"/>
    </source>
</evidence>
<accession>A0A7S1C7K5</accession>
<dbReference type="Gene3D" id="1.10.238.10">
    <property type="entry name" value="EF-hand"/>
    <property type="match status" value="1"/>
</dbReference>
<dbReference type="Pfam" id="PF13202">
    <property type="entry name" value="EF-hand_5"/>
    <property type="match status" value="1"/>
</dbReference>
<organism evidence="4">
    <name type="scientific">Bicosoecida sp. CB-2014</name>
    <dbReference type="NCBI Taxonomy" id="1486930"/>
    <lineage>
        <taxon>Eukaryota</taxon>
        <taxon>Sar</taxon>
        <taxon>Stramenopiles</taxon>
        <taxon>Bigyra</taxon>
        <taxon>Opalozoa</taxon>
        <taxon>Bicosoecida</taxon>
    </lineage>
</organism>
<name>A0A7S1C7K5_9STRA</name>
<evidence type="ECO:0000313" key="4">
    <source>
        <dbReference type="EMBL" id="CAD8909741.1"/>
    </source>
</evidence>
<dbReference type="GO" id="GO:0005509">
    <property type="term" value="F:calcium ion binding"/>
    <property type="evidence" value="ECO:0007669"/>
    <property type="project" value="InterPro"/>
</dbReference>